<dbReference type="EMBL" id="BGPR01008980">
    <property type="protein sequence ID" value="GBN37226.1"/>
    <property type="molecule type" value="Genomic_DNA"/>
</dbReference>
<evidence type="ECO:0000256" key="1">
    <source>
        <dbReference type="SAM" id="MobiDB-lite"/>
    </source>
</evidence>
<comment type="caution">
    <text evidence="2">The sequence shown here is derived from an EMBL/GenBank/DDBJ whole genome shotgun (WGS) entry which is preliminary data.</text>
</comment>
<feature type="region of interest" description="Disordered" evidence="1">
    <location>
        <begin position="36"/>
        <end position="59"/>
    </location>
</feature>
<reference evidence="2 3" key="1">
    <citation type="journal article" date="2019" name="Sci. Rep.">
        <title>Orb-weaving spider Araneus ventricosus genome elucidates the spidroin gene catalogue.</title>
        <authorList>
            <person name="Kono N."/>
            <person name="Nakamura H."/>
            <person name="Ohtoshi R."/>
            <person name="Moran D.A.P."/>
            <person name="Shinohara A."/>
            <person name="Yoshida Y."/>
            <person name="Fujiwara M."/>
            <person name="Mori M."/>
            <person name="Tomita M."/>
            <person name="Arakawa K."/>
        </authorList>
    </citation>
    <scope>NUCLEOTIDE SEQUENCE [LARGE SCALE GENOMIC DNA]</scope>
</reference>
<organism evidence="2 3">
    <name type="scientific">Araneus ventricosus</name>
    <name type="common">Orbweaver spider</name>
    <name type="synonym">Epeira ventricosa</name>
    <dbReference type="NCBI Taxonomy" id="182803"/>
    <lineage>
        <taxon>Eukaryota</taxon>
        <taxon>Metazoa</taxon>
        <taxon>Ecdysozoa</taxon>
        <taxon>Arthropoda</taxon>
        <taxon>Chelicerata</taxon>
        <taxon>Arachnida</taxon>
        <taxon>Araneae</taxon>
        <taxon>Araneomorphae</taxon>
        <taxon>Entelegynae</taxon>
        <taxon>Araneoidea</taxon>
        <taxon>Araneidae</taxon>
        <taxon>Araneus</taxon>
    </lineage>
</organism>
<accession>A0A4Y2NHL8</accession>
<evidence type="ECO:0000313" key="2">
    <source>
        <dbReference type="EMBL" id="GBN37226.1"/>
    </source>
</evidence>
<gene>
    <name evidence="2" type="ORF">AVEN_89621_1</name>
</gene>
<proteinExistence type="predicted"/>
<protein>
    <submittedName>
        <fullName evidence="2">Uncharacterized protein</fullName>
    </submittedName>
</protein>
<dbReference type="Proteomes" id="UP000499080">
    <property type="component" value="Unassembled WGS sequence"/>
</dbReference>
<dbReference type="AlphaFoldDB" id="A0A4Y2NHL8"/>
<feature type="compositionally biased region" description="Basic and acidic residues" evidence="1">
    <location>
        <begin position="48"/>
        <end position="59"/>
    </location>
</feature>
<evidence type="ECO:0000313" key="3">
    <source>
        <dbReference type="Proteomes" id="UP000499080"/>
    </source>
</evidence>
<sequence length="115" mass="13497">MITNRCAKFIKTVGSKERGGEKADKLIVFEKNRDRKNTGDKSFNWRDQNSRDQREREKAYETPRTLKCYECDSTEHLRPGCSKLKRKFDAKISHIVTQGYLSVSFELYVMKGRVN</sequence>
<name>A0A4Y2NHL8_ARAVE</name>
<keyword evidence="3" id="KW-1185">Reference proteome</keyword>